<sequence>MCRQVLYPDPNTGLATYSRLQASIVEYQAEFQRAIGAVRETLARIKAEAIRDEKEEEAIKAETERLGSTDSIRPRIEMARLAALGARRAAQQLELSQSLAAAEEQQRNLNIEVGRLVASIEREEGVTVGHDSDGNISVPVLLHRLDNEDVAVRTEDGDNEDTSET</sequence>
<gene>
    <name evidence="1" type="ORF">M011DRAFT_466420</name>
</gene>
<organism evidence="1 2">
    <name type="scientific">Sporormia fimetaria CBS 119925</name>
    <dbReference type="NCBI Taxonomy" id="1340428"/>
    <lineage>
        <taxon>Eukaryota</taxon>
        <taxon>Fungi</taxon>
        <taxon>Dikarya</taxon>
        <taxon>Ascomycota</taxon>
        <taxon>Pezizomycotina</taxon>
        <taxon>Dothideomycetes</taxon>
        <taxon>Pleosporomycetidae</taxon>
        <taxon>Pleosporales</taxon>
        <taxon>Sporormiaceae</taxon>
        <taxon>Sporormia</taxon>
    </lineage>
</organism>
<keyword evidence="2" id="KW-1185">Reference proteome</keyword>
<dbReference type="AlphaFoldDB" id="A0A6A6VDI5"/>
<dbReference type="EMBL" id="MU006568">
    <property type="protein sequence ID" value="KAF2748628.1"/>
    <property type="molecule type" value="Genomic_DNA"/>
</dbReference>
<protein>
    <submittedName>
        <fullName evidence="1">Uncharacterized protein</fullName>
    </submittedName>
</protein>
<evidence type="ECO:0000313" key="2">
    <source>
        <dbReference type="Proteomes" id="UP000799440"/>
    </source>
</evidence>
<name>A0A6A6VDI5_9PLEO</name>
<dbReference type="Proteomes" id="UP000799440">
    <property type="component" value="Unassembled WGS sequence"/>
</dbReference>
<proteinExistence type="predicted"/>
<evidence type="ECO:0000313" key="1">
    <source>
        <dbReference type="EMBL" id="KAF2748628.1"/>
    </source>
</evidence>
<accession>A0A6A6VDI5</accession>
<reference evidence="1" key="1">
    <citation type="journal article" date="2020" name="Stud. Mycol.">
        <title>101 Dothideomycetes genomes: a test case for predicting lifestyles and emergence of pathogens.</title>
        <authorList>
            <person name="Haridas S."/>
            <person name="Albert R."/>
            <person name="Binder M."/>
            <person name="Bloem J."/>
            <person name="Labutti K."/>
            <person name="Salamov A."/>
            <person name="Andreopoulos B."/>
            <person name="Baker S."/>
            <person name="Barry K."/>
            <person name="Bills G."/>
            <person name="Bluhm B."/>
            <person name="Cannon C."/>
            <person name="Castanera R."/>
            <person name="Culley D."/>
            <person name="Daum C."/>
            <person name="Ezra D."/>
            <person name="Gonzalez J."/>
            <person name="Henrissat B."/>
            <person name="Kuo A."/>
            <person name="Liang C."/>
            <person name="Lipzen A."/>
            <person name="Lutzoni F."/>
            <person name="Magnuson J."/>
            <person name="Mondo S."/>
            <person name="Nolan M."/>
            <person name="Ohm R."/>
            <person name="Pangilinan J."/>
            <person name="Park H.-J."/>
            <person name="Ramirez L."/>
            <person name="Alfaro M."/>
            <person name="Sun H."/>
            <person name="Tritt A."/>
            <person name="Yoshinaga Y."/>
            <person name="Zwiers L.-H."/>
            <person name="Turgeon B."/>
            <person name="Goodwin S."/>
            <person name="Spatafora J."/>
            <person name="Crous P."/>
            <person name="Grigoriev I."/>
        </authorList>
    </citation>
    <scope>NUCLEOTIDE SEQUENCE</scope>
    <source>
        <strain evidence="1">CBS 119925</strain>
    </source>
</reference>